<dbReference type="GO" id="GO:0005886">
    <property type="term" value="C:plasma membrane"/>
    <property type="evidence" value="ECO:0007669"/>
    <property type="project" value="UniProtKB-SubCell"/>
</dbReference>
<keyword evidence="12" id="KW-0282">Flagellum</keyword>
<evidence type="ECO:0000256" key="6">
    <source>
        <dbReference type="ARBA" id="ARBA00022500"/>
    </source>
</evidence>
<keyword evidence="7" id="KW-1005">Bacterial flagellum biogenesis</keyword>
<keyword evidence="10" id="KW-1006">Bacterial flagellum protein export</keyword>
<dbReference type="Pfam" id="PF02050">
    <property type="entry name" value="FliJ"/>
    <property type="match status" value="1"/>
</dbReference>
<dbReference type="GO" id="GO:0006935">
    <property type="term" value="P:chemotaxis"/>
    <property type="evidence" value="ECO:0007669"/>
    <property type="project" value="UniProtKB-KW"/>
</dbReference>
<keyword evidence="14" id="KW-1185">Reference proteome</keyword>
<evidence type="ECO:0000256" key="2">
    <source>
        <dbReference type="ARBA" id="ARBA00010004"/>
    </source>
</evidence>
<dbReference type="AlphaFoldDB" id="A0A2A2I6U6"/>
<dbReference type="Proteomes" id="UP000245887">
    <property type="component" value="Unassembled WGS sequence"/>
</dbReference>
<evidence type="ECO:0000313" key="12">
    <source>
        <dbReference type="EMBL" id="PAV27377.1"/>
    </source>
</evidence>
<evidence type="ECO:0000256" key="3">
    <source>
        <dbReference type="ARBA" id="ARBA00020392"/>
    </source>
</evidence>
<comment type="similarity">
    <text evidence="2">Belongs to the FliJ family.</text>
</comment>
<sequence>MTPRSERLQVVLNLEKRREDRALEVLGRARQNLDGQQRQLDELRHYLSDYQQQVRQSQQGAVSVARLQGWQAFIGQLETAIAGQQQSVDEATRQFEKARDQWRQAYERRKGMARHIEACRAEEARADDLREQKQADEAASRLHARRRLS</sequence>
<evidence type="ECO:0000256" key="9">
    <source>
        <dbReference type="ARBA" id="ARBA00023136"/>
    </source>
</evidence>
<feature type="region of interest" description="Disordered" evidence="11">
    <location>
        <begin position="124"/>
        <end position="149"/>
    </location>
</feature>
<dbReference type="GO" id="GO:0015031">
    <property type="term" value="P:protein transport"/>
    <property type="evidence" value="ECO:0007669"/>
    <property type="project" value="UniProtKB-KW"/>
</dbReference>
<proteinExistence type="inferred from homology"/>
<evidence type="ECO:0000256" key="11">
    <source>
        <dbReference type="SAM" id="MobiDB-lite"/>
    </source>
</evidence>
<comment type="caution">
    <text evidence="12">The sequence shown here is derived from an EMBL/GenBank/DDBJ whole genome shotgun (WGS) entry which is preliminary data.</text>
</comment>
<reference evidence="13 15" key="2">
    <citation type="submission" date="2018-04" db="EMBL/GenBank/DDBJ databases">
        <title>Genomic Encyclopedia of Type Strains, Phase IV (KMG-IV): sequencing the most valuable type-strain genomes for metagenomic binning, comparative biology and taxonomic classification.</title>
        <authorList>
            <person name="Goeker M."/>
        </authorList>
    </citation>
    <scope>NUCLEOTIDE SEQUENCE [LARGE SCALE GENOMIC DNA]</scope>
    <source>
        <strain evidence="13 15">DSM 28688</strain>
    </source>
</reference>
<dbReference type="RefSeq" id="WP_095609613.1">
    <property type="nucleotide sequence ID" value="NZ_NMPM01000006.1"/>
</dbReference>
<keyword evidence="8" id="KW-0653">Protein transport</keyword>
<dbReference type="InterPro" id="IPR052570">
    <property type="entry name" value="FliJ"/>
</dbReference>
<keyword evidence="9" id="KW-0472">Membrane</keyword>
<name>A0A2A2I6U6_9GAMM</name>
<dbReference type="GO" id="GO:0071973">
    <property type="term" value="P:bacterial-type flagellum-dependent cell motility"/>
    <property type="evidence" value="ECO:0007669"/>
    <property type="project" value="InterPro"/>
</dbReference>
<evidence type="ECO:0000256" key="8">
    <source>
        <dbReference type="ARBA" id="ARBA00022927"/>
    </source>
</evidence>
<evidence type="ECO:0000256" key="1">
    <source>
        <dbReference type="ARBA" id="ARBA00004413"/>
    </source>
</evidence>
<dbReference type="OrthoDB" id="6465096at2"/>
<reference evidence="12 14" key="1">
    <citation type="submission" date="2017-07" db="EMBL/GenBank/DDBJ databases">
        <title>Tamlnaduibacter salinus (Mi-7) genome sequencing.</title>
        <authorList>
            <person name="Verma A."/>
            <person name="Krishnamurthi S."/>
        </authorList>
    </citation>
    <scope>NUCLEOTIDE SEQUENCE [LARGE SCALE GENOMIC DNA]</scope>
    <source>
        <strain evidence="12 14">Mi-7</strain>
    </source>
</reference>
<keyword evidence="12" id="KW-0966">Cell projection</keyword>
<evidence type="ECO:0000313" key="15">
    <source>
        <dbReference type="Proteomes" id="UP000245887"/>
    </source>
</evidence>
<evidence type="ECO:0000256" key="5">
    <source>
        <dbReference type="ARBA" id="ARBA00022475"/>
    </source>
</evidence>
<evidence type="ECO:0000256" key="7">
    <source>
        <dbReference type="ARBA" id="ARBA00022795"/>
    </source>
</evidence>
<dbReference type="PANTHER" id="PTHR38786">
    <property type="entry name" value="FLAGELLAR FLIJ PROTEIN"/>
    <property type="match status" value="1"/>
</dbReference>
<dbReference type="Proteomes" id="UP000218332">
    <property type="component" value="Unassembled WGS sequence"/>
</dbReference>
<dbReference type="GO" id="GO:0009288">
    <property type="term" value="C:bacterial-type flagellum"/>
    <property type="evidence" value="ECO:0007669"/>
    <property type="project" value="InterPro"/>
</dbReference>
<keyword evidence="4" id="KW-0813">Transport</keyword>
<evidence type="ECO:0000313" key="14">
    <source>
        <dbReference type="Proteomes" id="UP000218332"/>
    </source>
</evidence>
<dbReference type="GO" id="GO:0044781">
    <property type="term" value="P:bacterial-type flagellum organization"/>
    <property type="evidence" value="ECO:0007669"/>
    <property type="project" value="UniProtKB-KW"/>
</dbReference>
<keyword evidence="12" id="KW-0969">Cilium</keyword>
<keyword evidence="5" id="KW-1003">Cell membrane</keyword>
<gene>
    <name evidence="12" type="primary">fliJ</name>
    <name evidence="13" type="ORF">C8D92_101463</name>
    <name evidence="12" type="ORF">CF392_01035</name>
</gene>
<dbReference type="InterPro" id="IPR012823">
    <property type="entry name" value="Flagell_FliJ"/>
</dbReference>
<dbReference type="InterPro" id="IPR053716">
    <property type="entry name" value="Flag_assembly_chemotaxis_eff"/>
</dbReference>
<evidence type="ECO:0000256" key="4">
    <source>
        <dbReference type="ARBA" id="ARBA00022448"/>
    </source>
</evidence>
<comment type="subcellular location">
    <subcellularLocation>
        <location evidence="1">Cell membrane</location>
        <topology evidence="1">Peripheral membrane protein</topology>
        <orientation evidence="1">Cytoplasmic side</orientation>
    </subcellularLocation>
</comment>
<dbReference type="Gene3D" id="1.10.287.1700">
    <property type="match status" value="1"/>
</dbReference>
<accession>A0A2A2I6U6</accession>
<organism evidence="12 14">
    <name type="scientific">Tamilnaduibacter salinus</name>
    <dbReference type="NCBI Taxonomy" id="1484056"/>
    <lineage>
        <taxon>Bacteria</taxon>
        <taxon>Pseudomonadati</taxon>
        <taxon>Pseudomonadota</taxon>
        <taxon>Gammaproteobacteria</taxon>
        <taxon>Pseudomonadales</taxon>
        <taxon>Marinobacteraceae</taxon>
        <taxon>Tamilnaduibacter</taxon>
    </lineage>
</organism>
<evidence type="ECO:0000313" key="13">
    <source>
        <dbReference type="EMBL" id="PVY79250.1"/>
    </source>
</evidence>
<evidence type="ECO:0000256" key="10">
    <source>
        <dbReference type="ARBA" id="ARBA00023225"/>
    </source>
</evidence>
<dbReference type="PANTHER" id="PTHR38786:SF1">
    <property type="entry name" value="FLAGELLAR FLIJ PROTEIN"/>
    <property type="match status" value="1"/>
</dbReference>
<dbReference type="EMBL" id="QEKQ01000001">
    <property type="protein sequence ID" value="PVY79250.1"/>
    <property type="molecule type" value="Genomic_DNA"/>
</dbReference>
<keyword evidence="6" id="KW-0145">Chemotaxis</keyword>
<feature type="compositionally biased region" description="Basic and acidic residues" evidence="11">
    <location>
        <begin position="124"/>
        <end position="140"/>
    </location>
</feature>
<protein>
    <recommendedName>
        <fullName evidence="3">Flagellar FliJ protein</fullName>
    </recommendedName>
</protein>
<dbReference type="EMBL" id="NMPM01000006">
    <property type="protein sequence ID" value="PAV27377.1"/>
    <property type="molecule type" value="Genomic_DNA"/>
</dbReference>
<dbReference type="NCBIfam" id="TIGR02473">
    <property type="entry name" value="flagell_FliJ"/>
    <property type="match status" value="1"/>
</dbReference>